<keyword evidence="1" id="KW-0677">Repeat</keyword>
<dbReference type="InterPro" id="IPR002110">
    <property type="entry name" value="Ankyrin_rpt"/>
</dbReference>
<dbReference type="GO" id="GO:0045944">
    <property type="term" value="P:positive regulation of transcription by RNA polymerase II"/>
    <property type="evidence" value="ECO:0007669"/>
    <property type="project" value="TreeGrafter"/>
</dbReference>
<dbReference type="GO" id="GO:0005634">
    <property type="term" value="C:nucleus"/>
    <property type="evidence" value="ECO:0007669"/>
    <property type="project" value="TreeGrafter"/>
</dbReference>
<dbReference type="InterPro" id="IPR036770">
    <property type="entry name" value="Ankyrin_rpt-contain_sf"/>
</dbReference>
<dbReference type="PRINTS" id="PR01415">
    <property type="entry name" value="ANKYRIN"/>
</dbReference>
<feature type="repeat" description="ANK" evidence="3">
    <location>
        <begin position="190"/>
        <end position="222"/>
    </location>
</feature>
<feature type="repeat" description="ANK" evidence="3">
    <location>
        <begin position="264"/>
        <end position="296"/>
    </location>
</feature>
<dbReference type="Pfam" id="PF12796">
    <property type="entry name" value="Ank_2"/>
    <property type="match status" value="4"/>
</dbReference>
<dbReference type="SMART" id="SM00248">
    <property type="entry name" value="ANK"/>
    <property type="match status" value="9"/>
</dbReference>
<evidence type="ECO:0000256" key="3">
    <source>
        <dbReference type="PROSITE-ProRule" id="PRU00023"/>
    </source>
</evidence>
<dbReference type="PANTHER" id="PTHR24193:SF121">
    <property type="entry name" value="ADA2A-CONTAINING COMPLEX COMPONENT 3, ISOFORM D"/>
    <property type="match status" value="1"/>
</dbReference>
<dbReference type="SUPFAM" id="SSF48403">
    <property type="entry name" value="Ankyrin repeat"/>
    <property type="match status" value="1"/>
</dbReference>
<evidence type="ECO:0000313" key="4">
    <source>
        <dbReference type="EMBL" id="CAL1527981.1"/>
    </source>
</evidence>
<dbReference type="PROSITE" id="PS50088">
    <property type="entry name" value="ANK_REPEAT"/>
    <property type="match status" value="6"/>
</dbReference>
<dbReference type="PANTHER" id="PTHR24193">
    <property type="entry name" value="ANKYRIN REPEAT PROTEIN"/>
    <property type="match status" value="1"/>
</dbReference>
<comment type="caution">
    <text evidence="4">The sequence shown here is derived from an EMBL/GenBank/DDBJ whole genome shotgun (WGS) entry which is preliminary data.</text>
</comment>
<gene>
    <name evidence="4" type="ORF">GSLYS_00002151001</name>
</gene>
<organism evidence="4 5">
    <name type="scientific">Lymnaea stagnalis</name>
    <name type="common">Great pond snail</name>
    <name type="synonym">Helix stagnalis</name>
    <dbReference type="NCBI Taxonomy" id="6523"/>
    <lineage>
        <taxon>Eukaryota</taxon>
        <taxon>Metazoa</taxon>
        <taxon>Spiralia</taxon>
        <taxon>Lophotrochozoa</taxon>
        <taxon>Mollusca</taxon>
        <taxon>Gastropoda</taxon>
        <taxon>Heterobranchia</taxon>
        <taxon>Euthyneura</taxon>
        <taxon>Panpulmonata</taxon>
        <taxon>Hygrophila</taxon>
        <taxon>Lymnaeoidea</taxon>
        <taxon>Lymnaeidae</taxon>
        <taxon>Lymnaea</taxon>
    </lineage>
</organism>
<feature type="repeat" description="ANK" evidence="3">
    <location>
        <begin position="331"/>
        <end position="363"/>
    </location>
</feature>
<protein>
    <submittedName>
        <fullName evidence="4">Uncharacterized protein</fullName>
    </submittedName>
</protein>
<sequence>MDEENDRERSHMVTQIQLNHPATEENLDDRSNRIEESEMNSVAVSLTSSEKIYIFENENFLNINSISARSLNVENCSGCLGDVCFRCDKFKQDELVKNSHKLVPREKENTPFLVLREFYLAVDEGTSDAIEEITYNNNLDVSVVFQPTLTFVKRKHRGWTALHIAASHCNVRAVRFLLTEGCDIEALTPEGETALHVAAKHGAADVMSYLLECNIYLRDRQNNQGVTALLKAIFNSQQAFKGNYRRCVDILLGAGCNPNISSSSKVTALHVAVDKGDIHLVARLITSGANVNALCDQNTSPLLRALTGKFVNTFIVTALLLGGADTSLKMNERSTLHIAVSRCDDRIIETFLKHGADPNCPDASGKTPLSVAVEENNIKVVPILVAGGGNINYARPPQFISLLSQAVVNNSIDMVKLLLQLGASAHTETCMWSTPLHLAVDQQNIQIIIELLRANCPLNTTSNAKYSLRPMTPLQLAMELGNVEIICLLIQAGCKVKWGWLREDRLSLALASKPDAIRHIHKYVSTIPSLLHLSRLCIREHLGDRFTTVHKWMRESFFVPHKISAYLALCDILD</sequence>
<dbReference type="AlphaFoldDB" id="A0AAV2H6Y8"/>
<dbReference type="Gene3D" id="1.25.40.20">
    <property type="entry name" value="Ankyrin repeat-containing domain"/>
    <property type="match status" value="3"/>
</dbReference>
<keyword evidence="2 3" id="KW-0040">ANK repeat</keyword>
<feature type="repeat" description="ANK" evidence="3">
    <location>
        <begin position="431"/>
        <end position="463"/>
    </location>
</feature>
<dbReference type="EMBL" id="CAXITT010000025">
    <property type="protein sequence ID" value="CAL1527981.1"/>
    <property type="molecule type" value="Genomic_DNA"/>
</dbReference>
<dbReference type="Proteomes" id="UP001497497">
    <property type="component" value="Unassembled WGS sequence"/>
</dbReference>
<accession>A0AAV2H6Y8</accession>
<feature type="repeat" description="ANK" evidence="3">
    <location>
        <begin position="364"/>
        <end position="396"/>
    </location>
</feature>
<dbReference type="GO" id="GO:0000976">
    <property type="term" value="F:transcription cis-regulatory region binding"/>
    <property type="evidence" value="ECO:0007669"/>
    <property type="project" value="TreeGrafter"/>
</dbReference>
<reference evidence="4 5" key="1">
    <citation type="submission" date="2024-04" db="EMBL/GenBank/DDBJ databases">
        <authorList>
            <consortium name="Genoscope - CEA"/>
            <person name="William W."/>
        </authorList>
    </citation>
    <scope>NUCLEOTIDE SEQUENCE [LARGE SCALE GENOMIC DNA]</scope>
</reference>
<name>A0AAV2H6Y8_LYMST</name>
<proteinExistence type="predicted"/>
<dbReference type="PROSITE" id="PS50297">
    <property type="entry name" value="ANK_REP_REGION"/>
    <property type="match status" value="5"/>
</dbReference>
<evidence type="ECO:0000313" key="5">
    <source>
        <dbReference type="Proteomes" id="UP001497497"/>
    </source>
</evidence>
<dbReference type="InterPro" id="IPR050663">
    <property type="entry name" value="Ankyrin-SOCS_Box"/>
</dbReference>
<evidence type="ECO:0000256" key="2">
    <source>
        <dbReference type="ARBA" id="ARBA00023043"/>
    </source>
</evidence>
<feature type="repeat" description="ANK" evidence="3">
    <location>
        <begin position="157"/>
        <end position="189"/>
    </location>
</feature>
<evidence type="ECO:0000256" key="1">
    <source>
        <dbReference type="ARBA" id="ARBA00022737"/>
    </source>
</evidence>
<keyword evidence="5" id="KW-1185">Reference proteome</keyword>